<feature type="transmembrane region" description="Helical" evidence="7">
    <location>
        <begin position="132"/>
        <end position="150"/>
    </location>
</feature>
<feature type="transmembrane region" description="Helical" evidence="7">
    <location>
        <begin position="197"/>
        <end position="215"/>
    </location>
</feature>
<protein>
    <submittedName>
        <fullName evidence="9">Major facilitator superfamily domain-containing protein</fullName>
    </submittedName>
</protein>
<feature type="region of interest" description="Disordered" evidence="6">
    <location>
        <begin position="1"/>
        <end position="28"/>
    </location>
</feature>
<keyword evidence="3 7" id="KW-0812">Transmembrane</keyword>
<evidence type="ECO:0000313" key="10">
    <source>
        <dbReference type="Proteomes" id="UP000807353"/>
    </source>
</evidence>
<feature type="transmembrane region" description="Helical" evidence="7">
    <location>
        <begin position="227"/>
        <end position="248"/>
    </location>
</feature>
<accession>A0A9P5XUI0</accession>
<dbReference type="OrthoDB" id="5086884at2759"/>
<feature type="transmembrane region" description="Helical" evidence="7">
    <location>
        <begin position="105"/>
        <end position="126"/>
    </location>
</feature>
<dbReference type="InterPro" id="IPR011701">
    <property type="entry name" value="MFS"/>
</dbReference>
<dbReference type="Gene3D" id="1.20.1250.20">
    <property type="entry name" value="MFS general substrate transporter like domains"/>
    <property type="match status" value="1"/>
</dbReference>
<feature type="transmembrane region" description="Helical" evidence="7">
    <location>
        <begin position="352"/>
        <end position="373"/>
    </location>
</feature>
<feature type="transmembrane region" description="Helical" evidence="7">
    <location>
        <begin position="315"/>
        <end position="340"/>
    </location>
</feature>
<dbReference type="PANTHER" id="PTHR42718">
    <property type="entry name" value="MAJOR FACILITATOR SUPERFAMILY MULTIDRUG TRANSPORTER MFSC"/>
    <property type="match status" value="1"/>
</dbReference>
<evidence type="ECO:0000256" key="2">
    <source>
        <dbReference type="ARBA" id="ARBA00022448"/>
    </source>
</evidence>
<evidence type="ECO:0000256" key="6">
    <source>
        <dbReference type="SAM" id="MobiDB-lite"/>
    </source>
</evidence>
<evidence type="ECO:0000259" key="8">
    <source>
        <dbReference type="PROSITE" id="PS50850"/>
    </source>
</evidence>
<feature type="transmembrane region" description="Helical" evidence="7">
    <location>
        <begin position="162"/>
        <end position="185"/>
    </location>
</feature>
<dbReference type="InterPro" id="IPR036259">
    <property type="entry name" value="MFS_trans_sf"/>
</dbReference>
<keyword evidence="2" id="KW-0813">Transport</keyword>
<evidence type="ECO:0000256" key="5">
    <source>
        <dbReference type="ARBA" id="ARBA00023136"/>
    </source>
</evidence>
<evidence type="ECO:0000256" key="7">
    <source>
        <dbReference type="SAM" id="Phobius"/>
    </source>
</evidence>
<keyword evidence="4 7" id="KW-1133">Transmembrane helix</keyword>
<feature type="transmembrane region" description="Helical" evidence="7">
    <location>
        <begin position="406"/>
        <end position="432"/>
    </location>
</feature>
<dbReference type="InterPro" id="IPR020846">
    <property type="entry name" value="MFS_dom"/>
</dbReference>
<dbReference type="PROSITE" id="PS50850">
    <property type="entry name" value="MFS"/>
    <property type="match status" value="1"/>
</dbReference>
<evidence type="ECO:0000256" key="3">
    <source>
        <dbReference type="ARBA" id="ARBA00022692"/>
    </source>
</evidence>
<dbReference type="Pfam" id="PF07690">
    <property type="entry name" value="MFS_1"/>
    <property type="match status" value="2"/>
</dbReference>
<dbReference type="AlphaFoldDB" id="A0A9P5XUI0"/>
<dbReference type="PANTHER" id="PTHR42718:SF9">
    <property type="entry name" value="MAJOR FACILITATOR SUPERFAMILY MULTIDRUG TRANSPORTER MFSC"/>
    <property type="match status" value="1"/>
</dbReference>
<gene>
    <name evidence="9" type="ORF">BDZ94DRAFT_1274685</name>
</gene>
<comment type="subcellular location">
    <subcellularLocation>
        <location evidence="1">Membrane</location>
        <topology evidence="1">Multi-pass membrane protein</topology>
    </subcellularLocation>
</comment>
<dbReference type="EMBL" id="MU150401">
    <property type="protein sequence ID" value="KAF9456822.1"/>
    <property type="molecule type" value="Genomic_DNA"/>
</dbReference>
<evidence type="ECO:0000256" key="4">
    <source>
        <dbReference type="ARBA" id="ARBA00022989"/>
    </source>
</evidence>
<feature type="transmembrane region" description="Helical" evidence="7">
    <location>
        <begin position="486"/>
        <end position="505"/>
    </location>
</feature>
<reference evidence="9" key="1">
    <citation type="submission" date="2020-11" db="EMBL/GenBank/DDBJ databases">
        <authorList>
            <consortium name="DOE Joint Genome Institute"/>
            <person name="Ahrendt S."/>
            <person name="Riley R."/>
            <person name="Andreopoulos W."/>
            <person name="Labutti K."/>
            <person name="Pangilinan J."/>
            <person name="Ruiz-Duenas F.J."/>
            <person name="Barrasa J.M."/>
            <person name="Sanchez-Garcia M."/>
            <person name="Camarero S."/>
            <person name="Miyauchi S."/>
            <person name="Serrano A."/>
            <person name="Linde D."/>
            <person name="Babiker R."/>
            <person name="Drula E."/>
            <person name="Ayuso-Fernandez I."/>
            <person name="Pacheco R."/>
            <person name="Padilla G."/>
            <person name="Ferreira P."/>
            <person name="Barriuso J."/>
            <person name="Kellner H."/>
            <person name="Castanera R."/>
            <person name="Alfaro M."/>
            <person name="Ramirez L."/>
            <person name="Pisabarro A.G."/>
            <person name="Kuo A."/>
            <person name="Tritt A."/>
            <person name="Lipzen A."/>
            <person name="He G."/>
            <person name="Yan M."/>
            <person name="Ng V."/>
            <person name="Cullen D."/>
            <person name="Martin F."/>
            <person name="Rosso M.-N."/>
            <person name="Henrissat B."/>
            <person name="Hibbett D."/>
            <person name="Martinez A.T."/>
            <person name="Grigoriev I.V."/>
        </authorList>
    </citation>
    <scope>NUCLEOTIDE SEQUENCE</scope>
    <source>
        <strain evidence="9">CBS 247.69</strain>
    </source>
</reference>
<dbReference type="Proteomes" id="UP000807353">
    <property type="component" value="Unassembled WGS sequence"/>
</dbReference>
<keyword evidence="5 7" id="KW-0472">Membrane</keyword>
<name>A0A9P5XUI0_9AGAR</name>
<feature type="transmembrane region" description="Helical" evidence="7">
    <location>
        <begin position="74"/>
        <end position="93"/>
    </location>
</feature>
<dbReference type="GO" id="GO:0016020">
    <property type="term" value="C:membrane"/>
    <property type="evidence" value="ECO:0007669"/>
    <property type="project" value="UniProtKB-SubCell"/>
</dbReference>
<dbReference type="Gene3D" id="1.20.1720.10">
    <property type="entry name" value="Multidrug resistance protein D"/>
    <property type="match status" value="1"/>
</dbReference>
<comment type="caution">
    <text evidence="9">The sequence shown here is derived from an EMBL/GenBank/DDBJ whole genome shotgun (WGS) entry which is preliminary data.</text>
</comment>
<feature type="transmembrane region" description="Helical" evidence="7">
    <location>
        <begin position="260"/>
        <end position="279"/>
    </location>
</feature>
<evidence type="ECO:0000313" key="9">
    <source>
        <dbReference type="EMBL" id="KAF9456822.1"/>
    </source>
</evidence>
<feature type="domain" description="Major facilitator superfamily (MFS) profile" evidence="8">
    <location>
        <begin position="38"/>
        <end position="515"/>
    </location>
</feature>
<keyword evidence="10" id="KW-1185">Reference proteome</keyword>
<organism evidence="9 10">
    <name type="scientific">Collybia nuda</name>
    <dbReference type="NCBI Taxonomy" id="64659"/>
    <lineage>
        <taxon>Eukaryota</taxon>
        <taxon>Fungi</taxon>
        <taxon>Dikarya</taxon>
        <taxon>Basidiomycota</taxon>
        <taxon>Agaricomycotina</taxon>
        <taxon>Agaricomycetes</taxon>
        <taxon>Agaricomycetidae</taxon>
        <taxon>Agaricales</taxon>
        <taxon>Tricholomatineae</taxon>
        <taxon>Clitocybaceae</taxon>
        <taxon>Collybia</taxon>
    </lineage>
</organism>
<feature type="transmembrane region" description="Helical" evidence="7">
    <location>
        <begin position="378"/>
        <end position="400"/>
    </location>
</feature>
<proteinExistence type="predicted"/>
<sequence length="541" mass="58175">MEYNGSPPSASDDDKISAHYASSPPPPPKRNTLKSVIIVMTCTFAMIVNSANNTSVSISLSSIAHGLSIQEAELQWLVSAYSLSSGCLLLMFGRLADLYGRKKTFLIGSFTLAAFTLGCGFSQNAITLDVLRGIQGIGVAATIPASIGILAHAFPPSRARSVAFATFAAGAPIGAAFGMALGGLLVQVTSQSWRSPFYLECGMTVLCFIGGLISIDKDLPSTEIDRRVDWIGALLVTAGLVLIVFVLGQGELAPQRWATPYIIAILIIGVLFVIIFIWWQWYLEKIQNTSSAPYSLWTPPPLMKLSLWGRARGRFAVMMCIAFLAWCAFLSWNFWVILYYQSYIGYSSLQTVVRLLPMFVSGVLCNVVVAFVVGRVSIVYLIVIGTLGSTGACLLFALIIPSVPYWAFGFPAAVISVIGADFVFASGTLFVAKVSLPHEQSLAGALFQTMTQLGTAVGLTVTTVVFNRVTLMSSEGRPTLKSYQAAQWTSFAFGMLATLLAIVFFRGVGVVGHQKPNFSGKGGASDIDHERTVVNTKLDEP</sequence>
<feature type="transmembrane region" description="Helical" evidence="7">
    <location>
        <begin position="444"/>
        <end position="466"/>
    </location>
</feature>
<evidence type="ECO:0000256" key="1">
    <source>
        <dbReference type="ARBA" id="ARBA00004141"/>
    </source>
</evidence>
<dbReference type="GO" id="GO:0022857">
    <property type="term" value="F:transmembrane transporter activity"/>
    <property type="evidence" value="ECO:0007669"/>
    <property type="project" value="InterPro"/>
</dbReference>
<dbReference type="SUPFAM" id="SSF103473">
    <property type="entry name" value="MFS general substrate transporter"/>
    <property type="match status" value="1"/>
</dbReference>